<proteinExistence type="predicted"/>
<evidence type="ECO:0000259" key="2">
    <source>
        <dbReference type="Pfam" id="PF12680"/>
    </source>
</evidence>
<dbReference type="EMBL" id="JALPRF010000007">
    <property type="protein sequence ID" value="MCK8495239.1"/>
    <property type="molecule type" value="Genomic_DNA"/>
</dbReference>
<dbReference type="RefSeq" id="WP_248479963.1">
    <property type="nucleotide sequence ID" value="NZ_JALPRF010000007.1"/>
</dbReference>
<dbReference type="Pfam" id="PF12680">
    <property type="entry name" value="SnoaL_2"/>
    <property type="match status" value="1"/>
</dbReference>
<keyword evidence="1" id="KW-0732">Signal</keyword>
<dbReference type="Gene3D" id="3.10.450.50">
    <property type="match status" value="1"/>
</dbReference>
<dbReference type="InterPro" id="IPR032710">
    <property type="entry name" value="NTF2-like_dom_sf"/>
</dbReference>
<feature type="chain" id="PRO_5047371161" evidence="1">
    <location>
        <begin position="28"/>
        <end position="182"/>
    </location>
</feature>
<evidence type="ECO:0000313" key="3">
    <source>
        <dbReference type="EMBL" id="MCK8495239.1"/>
    </source>
</evidence>
<sequence length="182" mass="19534">MKTQPLTHSLIGMALALSITLSSRSQAQTVRTTALSGTSQTTITPAKPNEMENQATQTVNAFLTAVQKGDQATLGALIHPSINWNQPGSNRFSGAKQSNMEVFQMVGGMVEASANTLQLTDIKQLTVNGNKVACLIHWKAIQPGGGVLDVDNIDVYTVENGKIVDATIYSEDIAQEDEFWGK</sequence>
<keyword evidence="4" id="KW-1185">Reference proteome</keyword>
<gene>
    <name evidence="3" type="ORF">M0L20_25440</name>
</gene>
<dbReference type="Proteomes" id="UP001202180">
    <property type="component" value="Unassembled WGS sequence"/>
</dbReference>
<dbReference type="InterPro" id="IPR037401">
    <property type="entry name" value="SnoaL-like"/>
</dbReference>
<evidence type="ECO:0000256" key="1">
    <source>
        <dbReference type="SAM" id="SignalP"/>
    </source>
</evidence>
<organism evidence="3 4">
    <name type="scientific">Spirosoma liriopis</name>
    <dbReference type="NCBI Taxonomy" id="2937440"/>
    <lineage>
        <taxon>Bacteria</taxon>
        <taxon>Pseudomonadati</taxon>
        <taxon>Bacteroidota</taxon>
        <taxon>Cytophagia</taxon>
        <taxon>Cytophagales</taxon>
        <taxon>Cytophagaceae</taxon>
        <taxon>Spirosoma</taxon>
    </lineage>
</organism>
<reference evidence="3 4" key="1">
    <citation type="submission" date="2022-04" db="EMBL/GenBank/DDBJ databases">
        <title>Spirosoma sp. strain RP8 genome sequencing and assembly.</title>
        <authorList>
            <person name="Jung Y."/>
        </authorList>
    </citation>
    <scope>NUCLEOTIDE SEQUENCE [LARGE SCALE GENOMIC DNA]</scope>
    <source>
        <strain evidence="3 4">RP8</strain>
    </source>
</reference>
<feature type="domain" description="SnoaL-like" evidence="2">
    <location>
        <begin position="59"/>
        <end position="165"/>
    </location>
</feature>
<accession>A0ABT0HSU2</accession>
<name>A0ABT0HSU2_9BACT</name>
<feature type="signal peptide" evidence="1">
    <location>
        <begin position="1"/>
        <end position="27"/>
    </location>
</feature>
<evidence type="ECO:0000313" key="4">
    <source>
        <dbReference type="Proteomes" id="UP001202180"/>
    </source>
</evidence>
<comment type="caution">
    <text evidence="3">The sequence shown here is derived from an EMBL/GenBank/DDBJ whole genome shotgun (WGS) entry which is preliminary data.</text>
</comment>
<protein>
    <submittedName>
        <fullName evidence="3">Nuclear transport factor 2 family protein</fullName>
    </submittedName>
</protein>
<dbReference type="SUPFAM" id="SSF54427">
    <property type="entry name" value="NTF2-like"/>
    <property type="match status" value="1"/>
</dbReference>